<evidence type="ECO:0000259" key="6">
    <source>
        <dbReference type="Pfam" id="PF14226"/>
    </source>
</evidence>
<reference evidence="7" key="2">
    <citation type="submission" date="2019-07" db="EMBL/GenBank/DDBJ databases">
        <authorList>
            <person name="Seetharam A."/>
            <person name="Woodhouse M."/>
            <person name="Cannon E."/>
        </authorList>
    </citation>
    <scope>NUCLEOTIDE SEQUENCE [LARGE SCALE GENOMIC DNA]</scope>
    <source>
        <strain evidence="7">cv. B73</strain>
    </source>
</reference>
<comment type="cofactor">
    <cofactor evidence="1">
        <name>L-ascorbate</name>
        <dbReference type="ChEBI" id="CHEBI:38290"/>
    </cofactor>
</comment>
<dbReference type="OrthoDB" id="288590at2759"/>
<name>A0A804N9U5_MAIZE</name>
<reference evidence="8" key="1">
    <citation type="submission" date="2015-12" db="EMBL/GenBank/DDBJ databases">
        <title>Update maize B73 reference genome by single molecule sequencing technologies.</title>
        <authorList>
            <consortium name="Maize Genome Sequencing Project"/>
            <person name="Ware D."/>
        </authorList>
    </citation>
    <scope>NUCLEOTIDE SEQUENCE [LARGE SCALE GENOMIC DNA]</scope>
    <source>
        <strain evidence="8">cv. B73</strain>
    </source>
</reference>
<evidence type="ECO:0000313" key="7">
    <source>
        <dbReference type="EnsemblPlants" id="Zm00001eb145600_P001"/>
    </source>
</evidence>
<dbReference type="PANTHER" id="PTHR47990">
    <property type="entry name" value="2-OXOGLUTARATE (2OG) AND FE(II)-DEPENDENT OXYGENASE SUPERFAMILY PROTEIN-RELATED"/>
    <property type="match status" value="1"/>
</dbReference>
<evidence type="ECO:0000256" key="2">
    <source>
        <dbReference type="ARBA" id="ARBA00022723"/>
    </source>
</evidence>
<dbReference type="Proteomes" id="UP000007305">
    <property type="component" value="Chromosome 3"/>
</dbReference>
<dbReference type="InterPro" id="IPR026992">
    <property type="entry name" value="DIOX_N"/>
</dbReference>
<dbReference type="AlphaFoldDB" id="A0A804N9U5"/>
<keyword evidence="4" id="KW-0408">Iron</keyword>
<dbReference type="Pfam" id="PF14226">
    <property type="entry name" value="DIOX_N"/>
    <property type="match status" value="1"/>
</dbReference>
<feature type="region of interest" description="Disordered" evidence="5">
    <location>
        <begin position="1"/>
        <end position="26"/>
    </location>
</feature>
<feature type="compositionally biased region" description="Pro residues" evidence="5">
    <location>
        <begin position="1"/>
        <end position="13"/>
    </location>
</feature>
<proteinExistence type="predicted"/>
<dbReference type="EnsemblPlants" id="Zm00001eb145600_T001">
    <property type="protein sequence ID" value="Zm00001eb145600_P001"/>
    <property type="gene ID" value="Zm00001eb145600"/>
</dbReference>
<organism evidence="7 8">
    <name type="scientific">Zea mays</name>
    <name type="common">Maize</name>
    <dbReference type="NCBI Taxonomy" id="4577"/>
    <lineage>
        <taxon>Eukaryota</taxon>
        <taxon>Viridiplantae</taxon>
        <taxon>Streptophyta</taxon>
        <taxon>Embryophyta</taxon>
        <taxon>Tracheophyta</taxon>
        <taxon>Spermatophyta</taxon>
        <taxon>Magnoliopsida</taxon>
        <taxon>Liliopsida</taxon>
        <taxon>Poales</taxon>
        <taxon>Poaceae</taxon>
        <taxon>PACMAD clade</taxon>
        <taxon>Panicoideae</taxon>
        <taxon>Andropogonodae</taxon>
        <taxon>Andropogoneae</taxon>
        <taxon>Tripsacinae</taxon>
        <taxon>Zea</taxon>
    </lineage>
</organism>
<evidence type="ECO:0000256" key="5">
    <source>
        <dbReference type="SAM" id="MobiDB-lite"/>
    </source>
</evidence>
<dbReference type="GO" id="GO:0016491">
    <property type="term" value="F:oxidoreductase activity"/>
    <property type="evidence" value="ECO:0007669"/>
    <property type="project" value="UniProtKB-KW"/>
</dbReference>
<evidence type="ECO:0000256" key="3">
    <source>
        <dbReference type="ARBA" id="ARBA00023002"/>
    </source>
</evidence>
<gene>
    <name evidence="7" type="primary">LOC107521947</name>
</gene>
<dbReference type="SMR" id="A0A804N9U5"/>
<evidence type="ECO:0000313" key="8">
    <source>
        <dbReference type="Proteomes" id="UP000007305"/>
    </source>
</evidence>
<dbReference type="InterPro" id="IPR027443">
    <property type="entry name" value="IPNS-like_sf"/>
</dbReference>
<accession>A0A804N9U5</accession>
<evidence type="ECO:0000256" key="1">
    <source>
        <dbReference type="ARBA" id="ARBA00001961"/>
    </source>
</evidence>
<protein>
    <recommendedName>
        <fullName evidence="6">Non-haem dioxygenase N-terminal domain-containing protein</fullName>
    </recommendedName>
</protein>
<keyword evidence="8" id="KW-1185">Reference proteome</keyword>
<sequence>MDASPTPPLPLRAPTPSIDLPAGKDRADAAANKAAAVFDLRREPKIPEPFLWPHEEARPTSAAELEVPVVDVGVLRNGDGAGLRRAAAQVAAACATHGFFQVCGHGVDAALGRAALDGASDFFRLPLAEKQRARRVPGTVSGYTSAHADRFASKLPWKETLSFGFHDGAAAPVVVDYFTGTLGQDFEPVGRVYQRYCEEMKELSLTIMELLELSLGVERGYYREFFEDSRSIMRTTSAGWRSWWTASGAPSGPSQAPWSSTSATPSWRCPTGGTRAACTARW</sequence>
<dbReference type="GO" id="GO:0046872">
    <property type="term" value="F:metal ion binding"/>
    <property type="evidence" value="ECO:0007669"/>
    <property type="project" value="UniProtKB-KW"/>
</dbReference>
<keyword evidence="2" id="KW-0479">Metal-binding</keyword>
<dbReference type="SUPFAM" id="SSF51197">
    <property type="entry name" value="Clavaminate synthase-like"/>
    <property type="match status" value="1"/>
</dbReference>
<dbReference type="Gene3D" id="2.60.120.330">
    <property type="entry name" value="B-lactam Antibiotic, Isopenicillin N Synthase, Chain"/>
    <property type="match status" value="1"/>
</dbReference>
<evidence type="ECO:0000256" key="4">
    <source>
        <dbReference type="ARBA" id="ARBA00023004"/>
    </source>
</evidence>
<dbReference type="InterPro" id="IPR050231">
    <property type="entry name" value="Iron_ascorbate_oxido_reductase"/>
</dbReference>
<reference evidence="7" key="3">
    <citation type="submission" date="2021-05" db="UniProtKB">
        <authorList>
            <consortium name="EnsemblPlants"/>
        </authorList>
    </citation>
    <scope>IDENTIFICATION</scope>
    <source>
        <strain evidence="7">cv. B73</strain>
    </source>
</reference>
<feature type="domain" description="Non-haem dioxygenase N-terminal" evidence="6">
    <location>
        <begin position="67"/>
        <end position="167"/>
    </location>
</feature>
<keyword evidence="3" id="KW-0560">Oxidoreductase</keyword>
<dbReference type="Gramene" id="Zm00001eb145600_T001">
    <property type="protein sequence ID" value="Zm00001eb145600_P001"/>
    <property type="gene ID" value="Zm00001eb145600"/>
</dbReference>